<accession>A0A8H4VJ62</accession>
<dbReference type="EMBL" id="JAACJL010000046">
    <property type="protein sequence ID" value="KAF4612881.1"/>
    <property type="molecule type" value="Genomic_DNA"/>
</dbReference>
<keyword evidence="3" id="KW-1185">Reference proteome</keyword>
<reference evidence="2 3" key="1">
    <citation type="submission" date="2019-12" db="EMBL/GenBank/DDBJ databases">
        <authorList>
            <person name="Floudas D."/>
            <person name="Bentzer J."/>
            <person name="Ahren D."/>
            <person name="Johansson T."/>
            <person name="Persson P."/>
            <person name="Tunlid A."/>
        </authorList>
    </citation>
    <scope>NUCLEOTIDE SEQUENCE [LARGE SCALE GENOMIC DNA]</scope>
    <source>
        <strain evidence="2 3">CBS 102.39</strain>
    </source>
</reference>
<feature type="region of interest" description="Disordered" evidence="1">
    <location>
        <begin position="238"/>
        <end position="294"/>
    </location>
</feature>
<comment type="caution">
    <text evidence="2">The sequence shown here is derived from an EMBL/GenBank/DDBJ whole genome shotgun (WGS) entry which is preliminary data.</text>
</comment>
<evidence type="ECO:0000256" key="1">
    <source>
        <dbReference type="SAM" id="MobiDB-lite"/>
    </source>
</evidence>
<feature type="compositionally biased region" description="Basic and acidic residues" evidence="1">
    <location>
        <begin position="238"/>
        <end position="247"/>
    </location>
</feature>
<dbReference type="AlphaFoldDB" id="A0A8H4VJ62"/>
<evidence type="ECO:0000313" key="3">
    <source>
        <dbReference type="Proteomes" id="UP000521872"/>
    </source>
</evidence>
<evidence type="ECO:0000313" key="2">
    <source>
        <dbReference type="EMBL" id="KAF4612881.1"/>
    </source>
</evidence>
<protein>
    <submittedName>
        <fullName evidence="2">Uncharacterized protein</fullName>
    </submittedName>
</protein>
<sequence length="365" mass="41504">MSTSSRDSGTAGTYRIWSKFPQRTERLLEWLDKNEEGRTVIFSIPNWTPSTSLSSKLKWCEEAAKAVFSVDEVESVRREGMDDPERFASSIRNQVEHSWAQKYKKFNDAVGTDIANMAVENIIPGTPAYVAVEKQLRCFPIWKRLHAHWRTNKRYNLLYEKQAEVIATPTPLSQKVQNPSRQFIDQVDKNGKEYTVEIVRYKTPGGGVHVSISPAIYSVHKDHAEKILLSKEEYIEHDKPSKPEIKLPTRGAEVLISSKPVQDKKRRVEDDEDTNASGSSKKVHHSSPTDKLENEALEKIAAAEERKAAADLRRLEIETQAEERCRQEEANNQIQRAREKHDFLMRVMGTAGMTMGGAVVLGPEM</sequence>
<name>A0A8H4VJ62_9AGAR</name>
<dbReference type="Proteomes" id="UP000521872">
    <property type="component" value="Unassembled WGS sequence"/>
</dbReference>
<gene>
    <name evidence="2" type="ORF">D9613_010994</name>
</gene>
<proteinExistence type="predicted"/>
<organism evidence="2 3">
    <name type="scientific">Agrocybe pediades</name>
    <dbReference type="NCBI Taxonomy" id="84607"/>
    <lineage>
        <taxon>Eukaryota</taxon>
        <taxon>Fungi</taxon>
        <taxon>Dikarya</taxon>
        <taxon>Basidiomycota</taxon>
        <taxon>Agaricomycotina</taxon>
        <taxon>Agaricomycetes</taxon>
        <taxon>Agaricomycetidae</taxon>
        <taxon>Agaricales</taxon>
        <taxon>Agaricineae</taxon>
        <taxon>Strophariaceae</taxon>
        <taxon>Agrocybe</taxon>
    </lineage>
</organism>